<organism evidence="2 3">
    <name type="scientific">Actinomyces johnsonii F0510</name>
    <dbReference type="NCBI Taxonomy" id="1227262"/>
    <lineage>
        <taxon>Bacteria</taxon>
        <taxon>Bacillati</taxon>
        <taxon>Actinomycetota</taxon>
        <taxon>Actinomycetes</taxon>
        <taxon>Actinomycetales</taxon>
        <taxon>Actinomycetaceae</taxon>
        <taxon>Actinomyces</taxon>
    </lineage>
</organism>
<gene>
    <name evidence="2" type="ORF">HMPREF1549_03148</name>
</gene>
<accession>U1Q007</accession>
<dbReference type="AlphaFoldDB" id="U1Q007"/>
<dbReference type="InterPro" id="IPR001585">
    <property type="entry name" value="TAL/FSA"/>
</dbReference>
<dbReference type="OrthoDB" id="9807051at2"/>
<dbReference type="PATRIC" id="fig|1227262.3.peg.2547"/>
<dbReference type="GO" id="GO:0005975">
    <property type="term" value="P:carbohydrate metabolic process"/>
    <property type="evidence" value="ECO:0007669"/>
    <property type="project" value="InterPro"/>
</dbReference>
<proteinExistence type="predicted"/>
<dbReference type="EMBL" id="AWSD01000386">
    <property type="protein sequence ID" value="ERH15604.1"/>
    <property type="molecule type" value="Genomic_DNA"/>
</dbReference>
<keyword evidence="1" id="KW-0704">Schiff base</keyword>
<dbReference type="PANTHER" id="PTHR10683">
    <property type="entry name" value="TRANSALDOLASE"/>
    <property type="match status" value="1"/>
</dbReference>
<evidence type="ECO:0000256" key="1">
    <source>
        <dbReference type="ARBA" id="ARBA00023270"/>
    </source>
</evidence>
<evidence type="ECO:0000313" key="3">
    <source>
        <dbReference type="Proteomes" id="UP000016498"/>
    </source>
</evidence>
<dbReference type="Proteomes" id="UP000016498">
    <property type="component" value="Unassembled WGS sequence"/>
</dbReference>
<dbReference type="Pfam" id="PF00923">
    <property type="entry name" value="TAL_FSA"/>
    <property type="match status" value="1"/>
</dbReference>
<dbReference type="InterPro" id="IPR013785">
    <property type="entry name" value="Aldolase_TIM"/>
</dbReference>
<comment type="caution">
    <text evidence="2">The sequence shown here is derived from an EMBL/GenBank/DDBJ whole genome shotgun (WGS) entry which is preliminary data.</text>
</comment>
<dbReference type="Gene3D" id="3.20.20.70">
    <property type="entry name" value="Aldolase class I"/>
    <property type="match status" value="1"/>
</dbReference>
<dbReference type="PANTHER" id="PTHR10683:SF40">
    <property type="entry name" value="FRUCTOSE-6-PHOSPHATE ALDOLASE 1-RELATED"/>
    <property type="match status" value="1"/>
</dbReference>
<name>U1Q007_9ACTO</name>
<dbReference type="RefSeq" id="WP_021607740.1">
    <property type="nucleotide sequence ID" value="NZ_KE951824.1"/>
</dbReference>
<dbReference type="HOGENOM" id="CLU_079764_0_0_11"/>
<evidence type="ECO:0000313" key="2">
    <source>
        <dbReference type="EMBL" id="ERH15604.1"/>
    </source>
</evidence>
<sequence length="229" mass="24508">MKFLVDTAMTADIKRLAGQDAVVGSTSNAKIAVSQGVTDYQRFVQELAPYADELDISISPPRADSNEQLLTDARRILSLGAFRIKIPVCTTSGASTAEAIVPLLDDGVKLNVTAVMSAEQIDQRLFNHLGIGHTIMVSLFAGRLRDAGMDPAVEVRRIRRLGVPGVAVVWASTRDLQAINDADAAGCDYVTASAALIDGYVADRPAPQDMSMSVLRSFEEAAITGRLFL</sequence>
<dbReference type="SUPFAM" id="SSF51569">
    <property type="entry name" value="Aldolase"/>
    <property type="match status" value="1"/>
</dbReference>
<protein>
    <recommendedName>
        <fullName evidence="4">Transaldolase</fullName>
    </recommendedName>
</protein>
<evidence type="ECO:0008006" key="4">
    <source>
        <dbReference type="Google" id="ProtNLM"/>
    </source>
</evidence>
<reference evidence="2 3" key="1">
    <citation type="submission" date="2013-06" db="EMBL/GenBank/DDBJ databases">
        <authorList>
            <person name="Weinstock G."/>
            <person name="Sodergren E."/>
            <person name="Lobos E.A."/>
            <person name="Fulton L."/>
            <person name="Fulton R."/>
            <person name="Courtney L."/>
            <person name="Fronick C."/>
            <person name="O'Laughlin M."/>
            <person name="Godfrey J."/>
            <person name="Wilson R.M."/>
            <person name="Miner T."/>
            <person name="Farmer C."/>
            <person name="Delehaunty K."/>
            <person name="Cordes M."/>
            <person name="Minx P."/>
            <person name="Tomlinson C."/>
            <person name="Chen J."/>
            <person name="Wollam A."/>
            <person name="Pepin K.H."/>
            <person name="Bhonagiri V."/>
            <person name="Zhang X."/>
            <person name="Warren W."/>
            <person name="Mitreva M."/>
            <person name="Mardis E.R."/>
            <person name="Wilson R.K."/>
        </authorList>
    </citation>
    <scope>NUCLEOTIDE SEQUENCE [LARGE SCALE GENOMIC DNA]</scope>
    <source>
        <strain evidence="2 3">F0510</strain>
    </source>
</reference>